<protein>
    <recommendedName>
        <fullName evidence="3">Ribbon-helix-helix protein CopG domain-containing protein</fullName>
    </recommendedName>
</protein>
<organism evidence="1 2">
    <name type="scientific">Candidatus Daviesbacteria bacterium GW2011_GWF2_38_6</name>
    <dbReference type="NCBI Taxonomy" id="1618432"/>
    <lineage>
        <taxon>Bacteria</taxon>
        <taxon>Candidatus Daviesiibacteriota</taxon>
    </lineage>
</organism>
<reference evidence="1 2" key="1">
    <citation type="journal article" date="2015" name="Nature">
        <title>rRNA introns, odd ribosomes, and small enigmatic genomes across a large radiation of phyla.</title>
        <authorList>
            <person name="Brown C.T."/>
            <person name="Hug L.A."/>
            <person name="Thomas B.C."/>
            <person name="Sharon I."/>
            <person name="Castelle C.J."/>
            <person name="Singh A."/>
            <person name="Wilkins M.J."/>
            <person name="Williams K.H."/>
            <person name="Banfield J.F."/>
        </authorList>
    </citation>
    <scope>NUCLEOTIDE SEQUENCE [LARGE SCALE GENOMIC DNA]</scope>
</reference>
<dbReference type="Proteomes" id="UP000034324">
    <property type="component" value="Unassembled WGS sequence"/>
</dbReference>
<dbReference type="AlphaFoldDB" id="A0A0G0KAR4"/>
<evidence type="ECO:0008006" key="3">
    <source>
        <dbReference type="Google" id="ProtNLM"/>
    </source>
</evidence>
<comment type="caution">
    <text evidence="1">The sequence shown here is derived from an EMBL/GenBank/DDBJ whole genome shotgun (WGS) entry which is preliminary data.</text>
</comment>
<sequence length="86" mass="9825">MYMDIVRANITFPKTLLLEVDKLAGSRNRSAFLADSVRECLARLKFSKVAEDSIGILNPKDYPNFATPTKVKKYTRAFRKKNSVRV</sequence>
<proteinExistence type="predicted"/>
<name>A0A0G0KAR4_9BACT</name>
<gene>
    <name evidence="1" type="ORF">US99_C0062G0006</name>
</gene>
<dbReference type="EMBL" id="LBVC01000062">
    <property type="protein sequence ID" value="KKQ76743.1"/>
    <property type="molecule type" value="Genomic_DNA"/>
</dbReference>
<evidence type="ECO:0000313" key="2">
    <source>
        <dbReference type="Proteomes" id="UP000034324"/>
    </source>
</evidence>
<evidence type="ECO:0000313" key="1">
    <source>
        <dbReference type="EMBL" id="KKQ76743.1"/>
    </source>
</evidence>
<accession>A0A0G0KAR4</accession>